<feature type="transmembrane region" description="Helical" evidence="1">
    <location>
        <begin position="107"/>
        <end position="130"/>
    </location>
</feature>
<keyword evidence="1" id="KW-0472">Membrane</keyword>
<accession>A0A2S0N5M9</accession>
<keyword evidence="1" id="KW-1133">Transmembrane helix</keyword>
<feature type="transmembrane region" description="Helical" evidence="1">
    <location>
        <begin position="45"/>
        <end position="62"/>
    </location>
</feature>
<dbReference type="KEGG" id="simp:C6571_18680"/>
<evidence type="ECO:0000313" key="2">
    <source>
        <dbReference type="EMBL" id="AVO43452.1"/>
    </source>
</evidence>
<evidence type="ECO:0000313" key="3">
    <source>
        <dbReference type="Proteomes" id="UP000239326"/>
    </source>
</evidence>
<organism evidence="2 3">
    <name type="scientific">Simplicispira suum</name>
    <dbReference type="NCBI Taxonomy" id="2109915"/>
    <lineage>
        <taxon>Bacteria</taxon>
        <taxon>Pseudomonadati</taxon>
        <taxon>Pseudomonadota</taxon>
        <taxon>Betaproteobacteria</taxon>
        <taxon>Burkholderiales</taxon>
        <taxon>Comamonadaceae</taxon>
        <taxon>Simplicispira</taxon>
    </lineage>
</organism>
<dbReference type="OrthoDB" id="72963at2"/>
<dbReference type="Proteomes" id="UP000239326">
    <property type="component" value="Plasmid unnamed1"/>
</dbReference>
<name>A0A2S0N5M9_9BURK</name>
<gene>
    <name evidence="2" type="ORF">C6571_18680</name>
</gene>
<dbReference type="Pfam" id="PF06961">
    <property type="entry name" value="DUF1294"/>
    <property type="match status" value="1"/>
</dbReference>
<dbReference type="EMBL" id="CP027670">
    <property type="protein sequence ID" value="AVO43452.1"/>
    <property type="molecule type" value="Genomic_DNA"/>
</dbReference>
<sequence>MRSATASNRPKKRTRGALAPVVVAILSIIWSTLWLRAVFSGIVSWHWLAALLLLNIVTLLVYRADKLAALRRGWRVSEARLHTLEVLGGWPMAYLARQLFRHKTLKTGFLVSSWLCVLLNLGGTYAMLWIL</sequence>
<keyword evidence="2" id="KW-0614">Plasmid</keyword>
<evidence type="ECO:0000256" key="1">
    <source>
        <dbReference type="SAM" id="Phobius"/>
    </source>
</evidence>
<keyword evidence="1" id="KW-0812">Transmembrane</keyword>
<feature type="transmembrane region" description="Helical" evidence="1">
    <location>
        <begin position="21"/>
        <end position="39"/>
    </location>
</feature>
<geneLocation type="plasmid" evidence="2 3">
    <name>unnamed1</name>
</geneLocation>
<dbReference type="AlphaFoldDB" id="A0A2S0N5M9"/>
<dbReference type="InterPro" id="IPR010718">
    <property type="entry name" value="DUF1294"/>
</dbReference>
<proteinExistence type="predicted"/>
<reference evidence="2 3" key="1">
    <citation type="submission" date="2018-03" db="EMBL/GenBank/DDBJ databases">
        <title>Genome sequencing of Simplicispira sp.</title>
        <authorList>
            <person name="Kim S.-J."/>
            <person name="Heo J."/>
            <person name="Kwon S.-W."/>
        </authorList>
    </citation>
    <scope>NUCLEOTIDE SEQUENCE [LARGE SCALE GENOMIC DNA]</scope>
    <source>
        <strain evidence="2 3">SC1-8</strain>
        <plasmid evidence="2 3">unnamed1</plasmid>
    </source>
</reference>
<keyword evidence="3" id="KW-1185">Reference proteome</keyword>
<protein>
    <submittedName>
        <fullName evidence="2">DUF1294 domain-containing protein</fullName>
    </submittedName>
</protein>